<keyword evidence="2" id="KW-1185">Reference proteome</keyword>
<reference evidence="1 2" key="1">
    <citation type="submission" date="2018-01" db="EMBL/GenBank/DDBJ databases">
        <title>Genome characterization of the sugarcane-associated fungus Trichoderma ghanense CCMA-1212 and their application in lignocelulose bioconversion.</title>
        <authorList>
            <person name="Steindorff A.S."/>
            <person name="Mendes T.D."/>
            <person name="Vilela E.S.D."/>
            <person name="Rodrigues D.S."/>
            <person name="Formighieri E.F."/>
            <person name="Melo I.S."/>
            <person name="Favaro L.C.L."/>
        </authorList>
    </citation>
    <scope>NUCLEOTIDE SEQUENCE [LARGE SCALE GENOMIC DNA]</scope>
    <source>
        <strain evidence="1 2">CCMA-1212</strain>
    </source>
</reference>
<dbReference type="Proteomes" id="UP001642720">
    <property type="component" value="Unassembled WGS sequence"/>
</dbReference>
<dbReference type="GeneID" id="300581797"/>
<comment type="caution">
    <text evidence="1">The sequence shown here is derived from an EMBL/GenBank/DDBJ whole genome shotgun (WGS) entry which is preliminary data.</text>
</comment>
<dbReference type="RefSeq" id="XP_073554123.1">
    <property type="nucleotide sequence ID" value="XM_073707347.1"/>
</dbReference>
<sequence>MRLMQEEPDVAFVPVHSRRPGLGVLRHAQAELRWGIPECFTMMEMRRNGLIPALAPCDDAHIETNPWAPNETPQAGRFLFCAAILIDHHWLSCPFRQDGCCSPRTLGHLWHGPTKIARLWLQQRPGHARRGSCLCPRIGLGLEPDVSRLLVRPGEPIPGDQERIPGTLVRRPLLFLDGPEFRFSEGESGWWQYQHYAGQGATWTSLATQS</sequence>
<evidence type="ECO:0000313" key="2">
    <source>
        <dbReference type="Proteomes" id="UP001642720"/>
    </source>
</evidence>
<proteinExistence type="predicted"/>
<gene>
    <name evidence="1" type="ORF">CCMA1212_010295</name>
</gene>
<accession>A0ABY2GPU8</accession>
<protein>
    <submittedName>
        <fullName evidence="1">Uncharacterized protein</fullName>
    </submittedName>
</protein>
<name>A0ABY2GPU8_9HYPO</name>
<organism evidence="1 2">
    <name type="scientific">Trichoderma ghanense</name>
    <dbReference type="NCBI Taxonomy" id="65468"/>
    <lineage>
        <taxon>Eukaryota</taxon>
        <taxon>Fungi</taxon>
        <taxon>Dikarya</taxon>
        <taxon>Ascomycota</taxon>
        <taxon>Pezizomycotina</taxon>
        <taxon>Sordariomycetes</taxon>
        <taxon>Hypocreomycetidae</taxon>
        <taxon>Hypocreales</taxon>
        <taxon>Hypocreaceae</taxon>
        <taxon>Trichoderma</taxon>
    </lineage>
</organism>
<evidence type="ECO:0000313" key="1">
    <source>
        <dbReference type="EMBL" id="TFA97921.1"/>
    </source>
</evidence>
<dbReference type="EMBL" id="PPTA01000025">
    <property type="protein sequence ID" value="TFA97921.1"/>
    <property type="molecule type" value="Genomic_DNA"/>
</dbReference>